<dbReference type="PANTHER" id="PTHR44019:SF8">
    <property type="entry name" value="POC1 CENTRIOLAR PROTEIN HOMOLOG"/>
    <property type="match status" value="1"/>
</dbReference>
<dbReference type="SUPFAM" id="SSF50978">
    <property type="entry name" value="WD40 repeat-like"/>
    <property type="match status" value="2"/>
</dbReference>
<name>A0A1Y2CLM9_9FUNG</name>
<feature type="repeat" description="WD" evidence="3">
    <location>
        <begin position="878"/>
        <end position="918"/>
    </location>
</feature>
<dbReference type="InterPro" id="IPR015943">
    <property type="entry name" value="WD40/YVTN_repeat-like_dom_sf"/>
</dbReference>
<dbReference type="Pfam" id="PF00400">
    <property type="entry name" value="WD40"/>
    <property type="match status" value="8"/>
</dbReference>
<dbReference type="InterPro" id="IPR019775">
    <property type="entry name" value="WD40_repeat_CS"/>
</dbReference>
<evidence type="ECO:0000256" key="3">
    <source>
        <dbReference type="PROSITE-ProRule" id="PRU00221"/>
    </source>
</evidence>
<dbReference type="InterPro" id="IPR020472">
    <property type="entry name" value="WD40_PAC1"/>
</dbReference>
<feature type="repeat" description="WD" evidence="3">
    <location>
        <begin position="1047"/>
        <end position="1088"/>
    </location>
</feature>
<dbReference type="SMART" id="SM00320">
    <property type="entry name" value="WD40"/>
    <property type="match status" value="10"/>
</dbReference>
<dbReference type="SUPFAM" id="SSF52540">
    <property type="entry name" value="P-loop containing nucleoside triphosphate hydrolases"/>
    <property type="match status" value="1"/>
</dbReference>
<dbReference type="PROSITE" id="PS50082">
    <property type="entry name" value="WD_REPEATS_2"/>
    <property type="match status" value="7"/>
</dbReference>
<dbReference type="GO" id="GO:0007165">
    <property type="term" value="P:signal transduction"/>
    <property type="evidence" value="ECO:0007669"/>
    <property type="project" value="InterPro"/>
</dbReference>
<dbReference type="InterPro" id="IPR027417">
    <property type="entry name" value="P-loop_NTPase"/>
</dbReference>
<dbReference type="OrthoDB" id="2152687at2759"/>
<keyword evidence="2" id="KW-0677">Repeat</keyword>
<dbReference type="InterPro" id="IPR000157">
    <property type="entry name" value="TIR_dom"/>
</dbReference>
<keyword evidence="7" id="KW-1185">Reference proteome</keyword>
<feature type="repeat" description="WD" evidence="3">
    <location>
        <begin position="1022"/>
        <end position="1046"/>
    </location>
</feature>
<evidence type="ECO:0000256" key="2">
    <source>
        <dbReference type="ARBA" id="ARBA00022737"/>
    </source>
</evidence>
<feature type="repeat" description="WD" evidence="3">
    <location>
        <begin position="1131"/>
        <end position="1172"/>
    </location>
</feature>
<dbReference type="InterPro" id="IPR050505">
    <property type="entry name" value="WDR55/POC1"/>
</dbReference>
<feature type="domain" description="Nephrocystin 3-like N-terminal" evidence="5">
    <location>
        <begin position="331"/>
        <end position="503"/>
    </location>
</feature>
<accession>A0A1Y2CLM9</accession>
<dbReference type="Gene3D" id="3.40.50.300">
    <property type="entry name" value="P-loop containing nucleotide triphosphate hydrolases"/>
    <property type="match status" value="1"/>
</dbReference>
<evidence type="ECO:0000259" key="5">
    <source>
        <dbReference type="Pfam" id="PF24883"/>
    </source>
</evidence>
<dbReference type="Gene3D" id="3.40.50.10140">
    <property type="entry name" value="Toll/interleukin-1 receptor homology (TIR) domain"/>
    <property type="match status" value="1"/>
</dbReference>
<dbReference type="PRINTS" id="PR00320">
    <property type="entry name" value="GPROTEINBRPT"/>
</dbReference>
<dbReference type="InterPro" id="IPR001680">
    <property type="entry name" value="WD40_rpt"/>
</dbReference>
<sequence length="1424" mass="159224">MRIYYTMPPSQVSNRKLLSPRAVLSNILKRVKNPETDLVFDFHSFAIVSVTNEQANTMPTVLEISEFDIDALKTEIMKQFQLPNQGFTLHYIDSKTQRKVAVDKSEVLERAILSSSVLVYELATGFTPLSVSSGAISLQDSFQQDAKSRQQYDIFISYNWGTKSEVTALVEQLKLSMPSLKIWMDHKQMQGNIYSAMSGGISSSKLVLACLSKGYLESVNCNMEINFSADLKKPIIPAYFFDEGEDVTGYKQSYGVPFMITAGSLYSDFKRYDINSPKWQSAFSVLCNEIRHVLHPEPIVEEVTSDSLKLWLNPVDFVDDIHAYASEYVKGTRMWVVDALNDWVDTDERAMWMNGGAGTGKSLIAYSLLVNLPDTYKVGSIFFCRHNDERKRDPIVLVATMIWNLYSSVESKEFRDHIETEMKADNVRVKQENKQSILRDPVSAFERIIVEGLKKVSPQERKLLIVVDALDELDILTRKSVLTILTSKTSELPSFVKLLTTGRPESDIYHSLQSLSPFILSPSAENNKADLDIYIRSKVEAMWTRFRPESDVLIEKCFTLLSEKADGLFIYARTLCEYLRQQFLSPFDALEVISTFTIGPDGVYTAILDRAFQDASEGKLNMFRRVFSVIFGVQKPLGLLSLVNVGNLAEGEAETIVAELRSVLKIENGVISVIHKSFKDYLTDTTRCNPLHHIKSIDFSLSNRCLEILCSNLHQDMGQANNVQEYSKAKGRESPYFAEDVQYALEYWSTHFALAFQDSTMSQAQIDVALNSLHKFCTSSLPYYLESLLLLNSLNSVFRVVKTVTPFLPSSSTSLNLLTDLQFIATNFRSQLLSSPHQVYRHALIAVPTETEYYKLYSHLAPARLILGAEANWGPKTFMGHTGTVLAVLIGPHGDVFSGSQDGTVRLWDFESGECYRTFMGHSKGVTSIAYMPDGFLVTGSLDGSVKVWNIETGVCEHSLVASLEEDVEVMSVCVSGDRVVSGHKDGHIRVWDLETRVARTLEGHSQIKIWRTVRTLAASKSLVVSGGHDSLVKVWDLESGSCIRTFDGHSQLIRCVVIGDDGDTIISSSDDKTIKMWSLQSGLCLKTLEADSEVYSVALSHDGSRIAAGCASQNKIFIWSAVIGEKLTILEGHSLEVRALAFSSNDKILVSGSRDDSVRVWNLDAAESCQPVTPNEWKNIDQAAITCLAASSKAKIVVSGSYDGQIDIWSTETGKLLKTLKQNWGFKNVIRALVISPDAKLIATVNYECEVCVWDWENGKKVSSWRHKGYVQSVGVSADGLTIASAGIDKVVKARVLTKQPKSADDESSSEDETASENNQLMKDIALSAKEFIEQEEYVAVDFKTIPFEGEYNPVFSKLGIVIPPGSERLMFDPEEWILLKDGNHHDRLFDSRMERTDASGDLICWTHLDDYKIYALELVSNE</sequence>
<dbReference type="Pfam" id="PF24883">
    <property type="entry name" value="NPHP3_N"/>
    <property type="match status" value="1"/>
</dbReference>
<evidence type="ECO:0000313" key="7">
    <source>
        <dbReference type="Proteomes" id="UP000193642"/>
    </source>
</evidence>
<dbReference type="PROSITE" id="PS00678">
    <property type="entry name" value="WD_REPEATS_1"/>
    <property type="match status" value="5"/>
</dbReference>
<organism evidence="6 7">
    <name type="scientific">Rhizoclosmatium globosum</name>
    <dbReference type="NCBI Taxonomy" id="329046"/>
    <lineage>
        <taxon>Eukaryota</taxon>
        <taxon>Fungi</taxon>
        <taxon>Fungi incertae sedis</taxon>
        <taxon>Chytridiomycota</taxon>
        <taxon>Chytridiomycota incertae sedis</taxon>
        <taxon>Chytridiomycetes</taxon>
        <taxon>Chytridiales</taxon>
        <taxon>Chytriomycetaceae</taxon>
        <taxon>Rhizoclosmatium</taxon>
    </lineage>
</organism>
<dbReference type="Proteomes" id="UP000193642">
    <property type="component" value="Unassembled WGS sequence"/>
</dbReference>
<dbReference type="SUPFAM" id="SSF52200">
    <property type="entry name" value="Toll/Interleukin receptor TIR domain"/>
    <property type="match status" value="1"/>
</dbReference>
<feature type="repeat" description="WD" evidence="3">
    <location>
        <begin position="1179"/>
        <end position="1220"/>
    </location>
</feature>
<proteinExistence type="predicted"/>
<feature type="repeat" description="WD" evidence="3">
    <location>
        <begin position="961"/>
        <end position="996"/>
    </location>
</feature>
<dbReference type="STRING" id="329046.A0A1Y2CLM9"/>
<feature type="repeat" description="WD" evidence="3">
    <location>
        <begin position="919"/>
        <end position="959"/>
    </location>
</feature>
<dbReference type="PROSITE" id="PS50294">
    <property type="entry name" value="WD_REPEATS_REGION"/>
    <property type="match status" value="4"/>
</dbReference>
<dbReference type="CDD" id="cd00200">
    <property type="entry name" value="WD40"/>
    <property type="match status" value="2"/>
</dbReference>
<dbReference type="Pfam" id="PF13676">
    <property type="entry name" value="TIR_2"/>
    <property type="match status" value="1"/>
</dbReference>
<evidence type="ECO:0000259" key="4">
    <source>
        <dbReference type="Pfam" id="PF13676"/>
    </source>
</evidence>
<comment type="caution">
    <text evidence="6">The sequence shown here is derived from an EMBL/GenBank/DDBJ whole genome shotgun (WGS) entry which is preliminary data.</text>
</comment>
<reference evidence="6 7" key="1">
    <citation type="submission" date="2016-07" db="EMBL/GenBank/DDBJ databases">
        <title>Pervasive Adenine N6-methylation of Active Genes in Fungi.</title>
        <authorList>
            <consortium name="DOE Joint Genome Institute"/>
            <person name="Mondo S.J."/>
            <person name="Dannebaum R.O."/>
            <person name="Kuo R.C."/>
            <person name="Labutti K."/>
            <person name="Haridas S."/>
            <person name="Kuo A."/>
            <person name="Salamov A."/>
            <person name="Ahrendt S.R."/>
            <person name="Lipzen A."/>
            <person name="Sullivan W."/>
            <person name="Andreopoulos W.B."/>
            <person name="Clum A."/>
            <person name="Lindquist E."/>
            <person name="Daum C."/>
            <person name="Ramamoorthy G.K."/>
            <person name="Gryganskyi A."/>
            <person name="Culley D."/>
            <person name="Magnuson J.K."/>
            <person name="James T.Y."/>
            <person name="O'Malley M.A."/>
            <person name="Stajich J.E."/>
            <person name="Spatafora J.W."/>
            <person name="Visel A."/>
            <person name="Grigoriev I.V."/>
        </authorList>
    </citation>
    <scope>NUCLEOTIDE SEQUENCE [LARGE SCALE GENOMIC DNA]</scope>
    <source>
        <strain evidence="6 7">JEL800</strain>
    </source>
</reference>
<dbReference type="Gene3D" id="2.130.10.10">
    <property type="entry name" value="YVTN repeat-like/Quinoprotein amine dehydrogenase"/>
    <property type="match status" value="3"/>
</dbReference>
<dbReference type="PANTHER" id="PTHR44019">
    <property type="entry name" value="WD REPEAT-CONTAINING PROTEIN 55"/>
    <property type="match status" value="1"/>
</dbReference>
<dbReference type="InterPro" id="IPR035897">
    <property type="entry name" value="Toll_tir_struct_dom_sf"/>
</dbReference>
<protein>
    <submittedName>
        <fullName evidence="6">WD40 repeat-like protein</fullName>
    </submittedName>
</protein>
<dbReference type="InterPro" id="IPR056884">
    <property type="entry name" value="NPHP3-like_N"/>
</dbReference>
<dbReference type="EMBL" id="MCGO01000013">
    <property type="protein sequence ID" value="ORY47903.1"/>
    <property type="molecule type" value="Genomic_DNA"/>
</dbReference>
<gene>
    <name evidence="6" type="ORF">BCR33DRAFT_678058</name>
</gene>
<dbReference type="InterPro" id="IPR036322">
    <property type="entry name" value="WD40_repeat_dom_sf"/>
</dbReference>
<evidence type="ECO:0000256" key="1">
    <source>
        <dbReference type="ARBA" id="ARBA00022574"/>
    </source>
</evidence>
<evidence type="ECO:0000313" key="6">
    <source>
        <dbReference type="EMBL" id="ORY47903.1"/>
    </source>
</evidence>
<keyword evidence="1 3" id="KW-0853">WD repeat</keyword>
<feature type="domain" description="TIR" evidence="4">
    <location>
        <begin position="154"/>
        <end position="241"/>
    </location>
</feature>